<dbReference type="EMBL" id="CACRTO010000005">
    <property type="protein sequence ID" value="VYT68148.1"/>
    <property type="molecule type" value="Genomic_DNA"/>
</dbReference>
<keyword evidence="1" id="KW-1133">Transmembrane helix</keyword>
<feature type="transmembrane region" description="Helical" evidence="1">
    <location>
        <begin position="71"/>
        <end position="91"/>
    </location>
</feature>
<organism evidence="2">
    <name type="scientific">Clostridium tertium</name>
    <dbReference type="NCBI Taxonomy" id="1559"/>
    <lineage>
        <taxon>Bacteria</taxon>
        <taxon>Bacillati</taxon>
        <taxon>Bacillota</taxon>
        <taxon>Clostridia</taxon>
        <taxon>Eubacteriales</taxon>
        <taxon>Clostridiaceae</taxon>
        <taxon>Clostridium</taxon>
    </lineage>
</organism>
<keyword evidence="1" id="KW-0812">Transmembrane</keyword>
<accession>A0A6N2YQP2</accession>
<dbReference type="AlphaFoldDB" id="A0A6N2YQP2"/>
<evidence type="ECO:0000313" key="2">
    <source>
        <dbReference type="EMBL" id="VYT68148.1"/>
    </source>
</evidence>
<feature type="transmembrane region" description="Helical" evidence="1">
    <location>
        <begin position="103"/>
        <end position="132"/>
    </location>
</feature>
<name>A0A6N2YQP2_9CLOT</name>
<evidence type="ECO:0000256" key="1">
    <source>
        <dbReference type="SAM" id="Phobius"/>
    </source>
</evidence>
<proteinExistence type="predicted"/>
<sequence>MDWFNTYGLTIIIIIMIPNIIFAIREKNIESKYHNKFIETIEQIGRFGSMFLMIFNISFLEYGYWFSNAKSIYMILIGVLALAYCLTWILYFQKATLSKAMALAIIPTLIFLFSGIILLHVLLIITAILFGIGHLTITYYNNV</sequence>
<reference evidence="2" key="1">
    <citation type="submission" date="2019-11" db="EMBL/GenBank/DDBJ databases">
        <authorList>
            <person name="Feng L."/>
        </authorList>
    </citation>
    <scope>NUCLEOTIDE SEQUENCE</scope>
    <source>
        <strain evidence="2">CTertiumLFYP3</strain>
    </source>
</reference>
<feature type="transmembrane region" description="Helical" evidence="1">
    <location>
        <begin position="44"/>
        <end position="65"/>
    </location>
</feature>
<gene>
    <name evidence="2" type="ORF">CTLFYP3_00423</name>
</gene>
<dbReference type="RefSeq" id="WP_156624510.1">
    <property type="nucleotide sequence ID" value="NZ_CACRTO010000005.1"/>
</dbReference>
<keyword evidence="1" id="KW-0472">Membrane</keyword>
<feature type="transmembrane region" description="Helical" evidence="1">
    <location>
        <begin position="6"/>
        <end position="24"/>
    </location>
</feature>
<protein>
    <submittedName>
        <fullName evidence="2">Uncharacterized protein</fullName>
    </submittedName>
</protein>